<organism evidence="2 3">
    <name type="scientific">Rhizodiscina lignyota</name>
    <dbReference type="NCBI Taxonomy" id="1504668"/>
    <lineage>
        <taxon>Eukaryota</taxon>
        <taxon>Fungi</taxon>
        <taxon>Dikarya</taxon>
        <taxon>Ascomycota</taxon>
        <taxon>Pezizomycotina</taxon>
        <taxon>Dothideomycetes</taxon>
        <taxon>Pleosporomycetidae</taxon>
        <taxon>Aulographales</taxon>
        <taxon>Rhizodiscinaceae</taxon>
        <taxon>Rhizodiscina</taxon>
    </lineage>
</organism>
<gene>
    <name evidence="2" type="ORF">NA57DRAFT_51282</name>
</gene>
<keyword evidence="1" id="KW-0472">Membrane</keyword>
<keyword evidence="1" id="KW-1133">Transmembrane helix</keyword>
<dbReference type="AlphaFoldDB" id="A0A9P4MAV8"/>
<feature type="transmembrane region" description="Helical" evidence="1">
    <location>
        <begin position="125"/>
        <end position="149"/>
    </location>
</feature>
<keyword evidence="1" id="KW-0812">Transmembrane</keyword>
<evidence type="ECO:0000256" key="1">
    <source>
        <dbReference type="SAM" id="Phobius"/>
    </source>
</evidence>
<dbReference type="EMBL" id="ML978121">
    <property type="protein sequence ID" value="KAF2104458.1"/>
    <property type="molecule type" value="Genomic_DNA"/>
</dbReference>
<keyword evidence="3" id="KW-1185">Reference proteome</keyword>
<name>A0A9P4MAV8_9PEZI</name>
<comment type="caution">
    <text evidence="2">The sequence shown here is derived from an EMBL/GenBank/DDBJ whole genome shotgun (WGS) entry which is preliminary data.</text>
</comment>
<proteinExistence type="predicted"/>
<evidence type="ECO:0000313" key="2">
    <source>
        <dbReference type="EMBL" id="KAF2104458.1"/>
    </source>
</evidence>
<sequence>MSTMGASTCLGPLISLLGCIFGAPYDLCEWIQFSLFLPSSILWMVCLDVRPPHIYYAESYKALKAYKATNYNRIDIYSYYVSRLFYVTILLSQVRVGCWMTGLLFRTLIWGITADQHLCGLAWQIHLLGVIVVVYTFIVGILMSVLWAYMLSVTVRVLKSSFMSIDEAAGGDDSEMGHDGLDKTDEA</sequence>
<dbReference type="Proteomes" id="UP000799772">
    <property type="component" value="Unassembled WGS sequence"/>
</dbReference>
<evidence type="ECO:0000313" key="3">
    <source>
        <dbReference type="Proteomes" id="UP000799772"/>
    </source>
</evidence>
<feature type="transmembrane region" description="Helical" evidence="1">
    <location>
        <begin position="84"/>
        <end position="105"/>
    </location>
</feature>
<accession>A0A9P4MAV8</accession>
<protein>
    <submittedName>
        <fullName evidence="2">Uncharacterized protein</fullName>
    </submittedName>
</protein>
<reference evidence="2" key="1">
    <citation type="journal article" date="2020" name="Stud. Mycol.">
        <title>101 Dothideomycetes genomes: a test case for predicting lifestyles and emergence of pathogens.</title>
        <authorList>
            <person name="Haridas S."/>
            <person name="Albert R."/>
            <person name="Binder M."/>
            <person name="Bloem J."/>
            <person name="Labutti K."/>
            <person name="Salamov A."/>
            <person name="Andreopoulos B."/>
            <person name="Baker S."/>
            <person name="Barry K."/>
            <person name="Bills G."/>
            <person name="Bluhm B."/>
            <person name="Cannon C."/>
            <person name="Castanera R."/>
            <person name="Culley D."/>
            <person name="Daum C."/>
            <person name="Ezra D."/>
            <person name="Gonzalez J."/>
            <person name="Henrissat B."/>
            <person name="Kuo A."/>
            <person name="Liang C."/>
            <person name="Lipzen A."/>
            <person name="Lutzoni F."/>
            <person name="Magnuson J."/>
            <person name="Mondo S."/>
            <person name="Nolan M."/>
            <person name="Ohm R."/>
            <person name="Pangilinan J."/>
            <person name="Park H.-J."/>
            <person name="Ramirez L."/>
            <person name="Alfaro M."/>
            <person name="Sun H."/>
            <person name="Tritt A."/>
            <person name="Yoshinaga Y."/>
            <person name="Zwiers L.-H."/>
            <person name="Turgeon B."/>
            <person name="Goodwin S."/>
            <person name="Spatafora J."/>
            <person name="Crous P."/>
            <person name="Grigoriev I."/>
        </authorList>
    </citation>
    <scope>NUCLEOTIDE SEQUENCE</scope>
    <source>
        <strain evidence="2">CBS 133067</strain>
    </source>
</reference>